<evidence type="ECO:0000256" key="1">
    <source>
        <dbReference type="ARBA" id="ARBA00004123"/>
    </source>
</evidence>
<name>A0ABR3QEM7_9TREE</name>
<feature type="region of interest" description="Disordered" evidence="3">
    <location>
        <begin position="399"/>
        <end position="513"/>
    </location>
</feature>
<evidence type="ECO:0000259" key="4">
    <source>
        <dbReference type="Pfam" id="PF15612"/>
    </source>
</evidence>
<dbReference type="Proteomes" id="UP001565368">
    <property type="component" value="Unassembled WGS sequence"/>
</dbReference>
<feature type="region of interest" description="Disordered" evidence="3">
    <location>
        <begin position="529"/>
        <end position="554"/>
    </location>
</feature>
<gene>
    <name evidence="5" type="ORF">Q8F55_000903</name>
</gene>
<evidence type="ECO:0000313" key="5">
    <source>
        <dbReference type="EMBL" id="KAL1413154.1"/>
    </source>
</evidence>
<evidence type="ECO:0000313" key="6">
    <source>
        <dbReference type="Proteomes" id="UP001565368"/>
    </source>
</evidence>
<feature type="region of interest" description="Disordered" evidence="3">
    <location>
        <begin position="1"/>
        <end position="58"/>
    </location>
</feature>
<accession>A0ABR3QEM7</accession>
<dbReference type="RefSeq" id="XP_069213098.1">
    <property type="nucleotide sequence ID" value="XM_069349554.1"/>
</dbReference>
<proteinExistence type="predicted"/>
<feature type="compositionally biased region" description="Low complexity" evidence="3">
    <location>
        <begin position="534"/>
        <end position="546"/>
    </location>
</feature>
<evidence type="ECO:0000256" key="2">
    <source>
        <dbReference type="ARBA" id="ARBA00023242"/>
    </source>
</evidence>
<reference evidence="5 6" key="1">
    <citation type="submission" date="2023-08" db="EMBL/GenBank/DDBJ databases">
        <title>Annotated Genome Sequence of Vanrija albida AlHP1.</title>
        <authorList>
            <person name="Herzog R."/>
        </authorList>
    </citation>
    <scope>NUCLEOTIDE SEQUENCE [LARGE SCALE GENOMIC DNA]</scope>
    <source>
        <strain evidence="5 6">AlHP1</strain>
    </source>
</reference>
<feature type="compositionally biased region" description="Basic and acidic residues" evidence="3">
    <location>
        <begin position="459"/>
        <end position="471"/>
    </location>
</feature>
<comment type="subcellular location">
    <subcellularLocation>
        <location evidence="1">Nucleus</location>
    </subcellularLocation>
</comment>
<keyword evidence="6" id="KW-1185">Reference proteome</keyword>
<dbReference type="PANTHER" id="PTHR42107">
    <property type="entry name" value="YALI0D24453P"/>
    <property type="match status" value="1"/>
</dbReference>
<dbReference type="EMBL" id="JBBXJM010000001">
    <property type="protein sequence ID" value="KAL1413154.1"/>
    <property type="molecule type" value="Genomic_DNA"/>
</dbReference>
<sequence>MPRVTDAAVKREEGERGAVPTGASPRANGNGHAHANGSAIEVDADDAEEGAPADPPNLLAEAKRRHDADLEKHAYEPPRPERVQDDWQVAYTWAFIVKFNLRDKIRRLECLDDFERCLTEPVANRPDDVLEGVLVRFLANLKPGLRNLDCTNIQSHLSNYISDMLLNSSEFTVWDRPWPPNEEARGGCCNPSEERLELGRLRYPGEDPKERVLRNPLKQIEARGGGLFELDWHERARLLRQLVDWQLTHSDAIRAIIKEHEPTSKRSGELDAAIKTEPIGLDRGKSRIWSLDSSVRLYKSGNPFKRPCPFVAITTTRAELQAQQEVYAAHGESKPEKPAGTGPKGKLRPPELLAFRRQVKGVEDEAKLAKWLAEDLVPRAEKEEQRVQRARSRIVSTLRAMQQAELRSTRTRRSTKKVDYTYDSVDEEDEAPRRGGRRGAGEASFGGYEPSKARPVIPGERRSARVSRRAEADEDEYDDTGEGEGSGSVSAPPSPPPAPQPMVVEVVPPPGAKKVKGYTWVEEVVPVAEGGTPAANGSSSGVSGASDAIEVDDE</sequence>
<feature type="region of interest" description="Disordered" evidence="3">
    <location>
        <begin position="328"/>
        <end position="348"/>
    </location>
</feature>
<feature type="domain" description="WHIM1" evidence="4">
    <location>
        <begin position="223"/>
        <end position="257"/>
    </location>
</feature>
<feature type="compositionally biased region" description="Acidic residues" evidence="3">
    <location>
        <begin position="472"/>
        <end position="482"/>
    </location>
</feature>
<dbReference type="GeneID" id="95981946"/>
<evidence type="ECO:0000256" key="3">
    <source>
        <dbReference type="SAM" id="MobiDB-lite"/>
    </source>
</evidence>
<organism evidence="5 6">
    <name type="scientific">Vanrija albida</name>
    <dbReference type="NCBI Taxonomy" id="181172"/>
    <lineage>
        <taxon>Eukaryota</taxon>
        <taxon>Fungi</taxon>
        <taxon>Dikarya</taxon>
        <taxon>Basidiomycota</taxon>
        <taxon>Agaricomycotina</taxon>
        <taxon>Tremellomycetes</taxon>
        <taxon>Trichosporonales</taxon>
        <taxon>Trichosporonaceae</taxon>
        <taxon>Vanrija</taxon>
    </lineage>
</organism>
<feature type="compositionally biased region" description="Acidic residues" evidence="3">
    <location>
        <begin position="42"/>
        <end position="51"/>
    </location>
</feature>
<comment type="caution">
    <text evidence="5">The sequence shown here is derived from an EMBL/GenBank/DDBJ whole genome shotgun (WGS) entry which is preliminary data.</text>
</comment>
<dbReference type="PANTHER" id="PTHR42107:SF1">
    <property type="entry name" value="WHIM1 DOMAIN-CONTAINING PROTEIN"/>
    <property type="match status" value="1"/>
</dbReference>
<keyword evidence="2" id="KW-0539">Nucleus</keyword>
<dbReference type="InterPro" id="IPR028942">
    <property type="entry name" value="WHIM1_dom"/>
</dbReference>
<protein>
    <recommendedName>
        <fullName evidence="4">WHIM1 domain-containing protein</fullName>
    </recommendedName>
</protein>
<dbReference type="Pfam" id="PF15612">
    <property type="entry name" value="WHIM1"/>
    <property type="match status" value="1"/>
</dbReference>